<comment type="caution">
    <text evidence="1">The sequence shown here is derived from an EMBL/GenBank/DDBJ whole genome shotgun (WGS) entry which is preliminary data.</text>
</comment>
<keyword evidence="2" id="KW-1185">Reference proteome</keyword>
<evidence type="ECO:0000313" key="2">
    <source>
        <dbReference type="Proteomes" id="UP000094936"/>
    </source>
</evidence>
<organism evidence="1 2">
    <name type="scientific">Veronia pacifica</name>
    <dbReference type="NCBI Taxonomy" id="1080227"/>
    <lineage>
        <taxon>Bacteria</taxon>
        <taxon>Pseudomonadati</taxon>
        <taxon>Pseudomonadota</taxon>
        <taxon>Gammaproteobacteria</taxon>
        <taxon>Vibrionales</taxon>
        <taxon>Vibrionaceae</taxon>
        <taxon>Veronia</taxon>
    </lineage>
</organism>
<gene>
    <name evidence="1" type="ORF">A8L45_08280</name>
</gene>
<protein>
    <submittedName>
        <fullName evidence="1">Uncharacterized protein</fullName>
    </submittedName>
</protein>
<dbReference type="AlphaFoldDB" id="A0A1C3ELC1"/>
<dbReference type="EMBL" id="LYBM01000011">
    <property type="protein sequence ID" value="ODA34031.1"/>
    <property type="molecule type" value="Genomic_DNA"/>
</dbReference>
<reference evidence="1 2" key="1">
    <citation type="submission" date="2016-05" db="EMBL/GenBank/DDBJ databases">
        <title>Genomic Taxonomy of the Vibrionaceae.</title>
        <authorList>
            <person name="Gomez-Gil B."/>
            <person name="Enciso-Ibarra J."/>
        </authorList>
    </citation>
    <scope>NUCLEOTIDE SEQUENCE [LARGE SCALE GENOMIC DNA]</scope>
    <source>
        <strain evidence="1 2">CAIM 1920</strain>
    </source>
</reference>
<name>A0A1C3ELC1_9GAMM</name>
<sequence length="64" mass="7640">MWLSEVNCKITEVQHQAEHCSAANQHLVMTKERHEDKSTHEIYEERALIDTVDTRIKYRTDRLT</sequence>
<dbReference type="Proteomes" id="UP000094936">
    <property type="component" value="Unassembled WGS sequence"/>
</dbReference>
<dbReference type="STRING" id="1080227.A8L45_08280"/>
<proteinExistence type="predicted"/>
<accession>A0A1C3ELC1</accession>
<evidence type="ECO:0000313" key="1">
    <source>
        <dbReference type="EMBL" id="ODA34031.1"/>
    </source>
</evidence>